<dbReference type="Proteomes" id="UP000199580">
    <property type="component" value="Unassembled WGS sequence"/>
</dbReference>
<dbReference type="Pfam" id="PF01764">
    <property type="entry name" value="Lipase_3"/>
    <property type="match status" value="1"/>
</dbReference>
<protein>
    <submittedName>
        <fullName evidence="3">Lipase (Class 3)</fullName>
    </submittedName>
</protein>
<reference evidence="3 4" key="1">
    <citation type="submission" date="2016-10" db="EMBL/GenBank/DDBJ databases">
        <authorList>
            <person name="de Groot N.N."/>
        </authorList>
    </citation>
    <scope>NUCLEOTIDE SEQUENCE [LARGE SCALE GENOMIC DNA]</scope>
    <source>
        <strain evidence="3 4">CGMCC 1.10076</strain>
    </source>
</reference>
<gene>
    <name evidence="3" type="ORF">SAMN04487935_2525</name>
</gene>
<accession>A0A1G8YYD4</accession>
<sequence length="360" mass="41687">MLKKVTLLLIFLLATPTFSQKLKPGFDKQEYIELLEAFSRWGDSVFYKGIPESKIYKTKYRSEEMGLLNQWELYEAPGHSVICIRGTTKDQMSWFANFYAAMIPAQGKLQLNDSTAFDYHFADDPKAAVHVGWTLSTCFLMRDILPKVQQQYEKGVRDFIVFGHSQGAAISYFVTAQLKYYQQTGVLPKDIQFKTYCSAAPKPGNLYFAYDYEASTQIGWSYSVVNASDWVPEVPVSIQQVNDFNTTNPFKDAKKKFKKMPFPQREFMGFMHSQLTKYNRKAVKRYQFFLGKIVSKMIVKKLPGFKNPEYYDSNYYVRTGNMIILKPDEAYFAAFPDNDETLFVHHNLLPYLTLAQKLPN</sequence>
<dbReference type="InterPro" id="IPR002921">
    <property type="entry name" value="Fungal_lipase-type"/>
</dbReference>
<dbReference type="AlphaFoldDB" id="A0A1G8YYD4"/>
<evidence type="ECO:0000313" key="3">
    <source>
        <dbReference type="EMBL" id="SDK07796.1"/>
    </source>
</evidence>
<proteinExistence type="predicted"/>
<evidence type="ECO:0000259" key="2">
    <source>
        <dbReference type="Pfam" id="PF01764"/>
    </source>
</evidence>
<feature type="signal peptide" evidence="1">
    <location>
        <begin position="1"/>
        <end position="19"/>
    </location>
</feature>
<dbReference type="EMBL" id="FNEZ01000003">
    <property type="protein sequence ID" value="SDK07796.1"/>
    <property type="molecule type" value="Genomic_DNA"/>
</dbReference>
<dbReference type="SUPFAM" id="SSF53474">
    <property type="entry name" value="alpha/beta-Hydrolases"/>
    <property type="match status" value="1"/>
</dbReference>
<name>A0A1G8YYD4_9FLAO</name>
<dbReference type="RefSeq" id="WP_091395982.1">
    <property type="nucleotide sequence ID" value="NZ_BKAI01000006.1"/>
</dbReference>
<dbReference type="STRING" id="1128970.SAMN04487935_2525"/>
<dbReference type="OrthoDB" id="927373at2"/>
<dbReference type="InterPro" id="IPR029058">
    <property type="entry name" value="AB_hydrolase_fold"/>
</dbReference>
<feature type="domain" description="Fungal lipase-type" evidence="2">
    <location>
        <begin position="81"/>
        <end position="236"/>
    </location>
</feature>
<feature type="chain" id="PRO_5011466859" evidence="1">
    <location>
        <begin position="20"/>
        <end position="360"/>
    </location>
</feature>
<evidence type="ECO:0000313" key="4">
    <source>
        <dbReference type="Proteomes" id="UP000199580"/>
    </source>
</evidence>
<keyword evidence="4" id="KW-1185">Reference proteome</keyword>
<evidence type="ECO:0000256" key="1">
    <source>
        <dbReference type="SAM" id="SignalP"/>
    </source>
</evidence>
<organism evidence="3 4">
    <name type="scientific">Flavobacterium noncentrifugens</name>
    <dbReference type="NCBI Taxonomy" id="1128970"/>
    <lineage>
        <taxon>Bacteria</taxon>
        <taxon>Pseudomonadati</taxon>
        <taxon>Bacteroidota</taxon>
        <taxon>Flavobacteriia</taxon>
        <taxon>Flavobacteriales</taxon>
        <taxon>Flavobacteriaceae</taxon>
        <taxon>Flavobacterium</taxon>
    </lineage>
</organism>
<keyword evidence="1" id="KW-0732">Signal</keyword>
<dbReference type="GO" id="GO:0006629">
    <property type="term" value="P:lipid metabolic process"/>
    <property type="evidence" value="ECO:0007669"/>
    <property type="project" value="InterPro"/>
</dbReference>
<dbReference type="Gene3D" id="3.40.50.1820">
    <property type="entry name" value="alpha/beta hydrolase"/>
    <property type="match status" value="1"/>
</dbReference>